<dbReference type="PANTHER" id="PTHR46328">
    <property type="entry name" value="FAR-RED IMPAIRED RESPONSIVE (FAR1) FAMILY PROTEIN-RELATED"/>
    <property type="match status" value="1"/>
</dbReference>
<feature type="domain" description="FAR1" evidence="2">
    <location>
        <begin position="177"/>
        <end position="260"/>
    </location>
</feature>
<evidence type="ECO:0000259" key="2">
    <source>
        <dbReference type="Pfam" id="PF03101"/>
    </source>
</evidence>
<name>A0A6P9ED29_JUGRE</name>
<dbReference type="Proteomes" id="UP000235220">
    <property type="component" value="Chromosome 1"/>
</dbReference>
<reference evidence="4" key="1">
    <citation type="submission" date="2025-08" db="UniProtKB">
        <authorList>
            <consortium name="RefSeq"/>
        </authorList>
    </citation>
    <scope>IDENTIFICATION</scope>
    <source>
        <tissue evidence="4">Leaves</tissue>
    </source>
</reference>
<dbReference type="GeneID" id="109002817"/>
<protein>
    <submittedName>
        <fullName evidence="4">Protein FAR-RED ELONGATED HYPOCOTYL 3-like</fullName>
    </submittedName>
</protein>
<evidence type="ECO:0000256" key="1">
    <source>
        <dbReference type="SAM" id="MobiDB-lite"/>
    </source>
</evidence>
<feature type="region of interest" description="Disordered" evidence="1">
    <location>
        <begin position="1"/>
        <end position="34"/>
    </location>
</feature>
<dbReference type="RefSeq" id="XP_035546125.1">
    <property type="nucleotide sequence ID" value="XM_035690232.1"/>
</dbReference>
<dbReference type="Pfam" id="PF03101">
    <property type="entry name" value="FAR1"/>
    <property type="match status" value="1"/>
</dbReference>
<evidence type="ECO:0000313" key="3">
    <source>
        <dbReference type="Proteomes" id="UP000235220"/>
    </source>
</evidence>
<gene>
    <name evidence="4" type="primary">LOC109002817</name>
</gene>
<dbReference type="OrthoDB" id="747268at2759"/>
<sequence>MEKGKEHPSTLRPSSSNLPSADIPSISPNIPMHGYNAGPPSADILSTSPNIPMHGYYGPVNAWSPGFLPFPAVNQYPSNVQNTSYPFQHGIEGQLSLSNTSVTIRFIGMEDNRPNIGENESPATSSRVEKIHHDRQDAEETEYGSAETFEKVQMDQVNDEPVSGMEFNSLEELMSCYKEYGKKYGFGVMTKNSERGEDETVRYVTLACARGRKARNRILNVANPNPTGKTECKVKINALKVANRKFRLTIVHNIHNHGLSPKKSHFFLCNREVSESVKRVLDTNDLTGI</sequence>
<proteinExistence type="predicted"/>
<evidence type="ECO:0000313" key="4">
    <source>
        <dbReference type="RefSeq" id="XP_035546125.1"/>
    </source>
</evidence>
<keyword evidence="3" id="KW-1185">Reference proteome</keyword>
<dbReference type="KEGG" id="jre:109002817"/>
<organism evidence="3 4">
    <name type="scientific">Juglans regia</name>
    <name type="common">English walnut</name>
    <dbReference type="NCBI Taxonomy" id="51240"/>
    <lineage>
        <taxon>Eukaryota</taxon>
        <taxon>Viridiplantae</taxon>
        <taxon>Streptophyta</taxon>
        <taxon>Embryophyta</taxon>
        <taxon>Tracheophyta</taxon>
        <taxon>Spermatophyta</taxon>
        <taxon>Magnoliopsida</taxon>
        <taxon>eudicotyledons</taxon>
        <taxon>Gunneridae</taxon>
        <taxon>Pentapetalae</taxon>
        <taxon>rosids</taxon>
        <taxon>fabids</taxon>
        <taxon>Fagales</taxon>
        <taxon>Juglandaceae</taxon>
        <taxon>Juglans</taxon>
    </lineage>
</organism>
<dbReference type="PANTHER" id="PTHR46328:SF35">
    <property type="entry name" value="PROTEIN FAR1-RELATED SEQUENCE 5-LIKE"/>
    <property type="match status" value="1"/>
</dbReference>
<dbReference type="InParanoid" id="A0A6P9ED29"/>
<accession>A0A6P9ED29</accession>
<dbReference type="InterPro" id="IPR004330">
    <property type="entry name" value="FAR1_DNA_bnd_dom"/>
</dbReference>
<dbReference type="AlphaFoldDB" id="A0A6P9ED29"/>